<dbReference type="InterPro" id="IPR006073">
    <property type="entry name" value="GTP-bd"/>
</dbReference>
<dbReference type="GO" id="GO:0005525">
    <property type="term" value="F:GTP binding"/>
    <property type="evidence" value="ECO:0007669"/>
    <property type="project" value="UniProtKB-KW"/>
</dbReference>
<feature type="domain" description="G" evidence="3">
    <location>
        <begin position="77"/>
        <end position="152"/>
    </location>
</feature>
<sequence>MTFLYDMSKISLHWFPSHMKAGLTHMQRLLKRCDVVLDVRDARIHAILRVNVLSYRELLHKVAYMVRKLPNRERTRLMVVGMPNVGKSTVINRLRSLGINKSTKAVCVGDRPGITRAVSGVVRILDEPLTFLYDSPGILMPKITSAEQGMKLAVTGNSIECAFSLYYKTYLDKFQLTAPPTDTVLFLEHLSRVLGNVNNNSTPNVRNTVSWLMKTFRSGEIGKFTLDEIP</sequence>
<accession>A0A2H9TNU9</accession>
<keyword evidence="5" id="KW-1185">Reference proteome</keyword>
<proteinExistence type="predicted"/>
<evidence type="ECO:0000256" key="2">
    <source>
        <dbReference type="ARBA" id="ARBA00023134"/>
    </source>
</evidence>
<dbReference type="PANTHER" id="PTHR45782">
    <property type="entry name" value="MITOCHONDRIAL RIBOSOME-ASSOCIATED GTPASE 1"/>
    <property type="match status" value="1"/>
</dbReference>
<dbReference type="GO" id="GO:0005739">
    <property type="term" value="C:mitochondrion"/>
    <property type="evidence" value="ECO:0007669"/>
    <property type="project" value="TreeGrafter"/>
</dbReference>
<gene>
    <name evidence="4" type="ORF">PSACC_00842</name>
</gene>
<keyword evidence="2" id="KW-0342">GTP-binding</keyword>
<evidence type="ECO:0000313" key="5">
    <source>
        <dbReference type="Proteomes" id="UP000240830"/>
    </source>
</evidence>
<reference evidence="4 5" key="1">
    <citation type="submission" date="2016-10" db="EMBL/GenBank/DDBJ databases">
        <title>The genome of Paramicrosporidium saccamoebae is the missing link in understanding Cryptomycota and Microsporidia evolution.</title>
        <authorList>
            <person name="Quandt C.A."/>
            <person name="Beaudet D."/>
            <person name="Corsaro D."/>
            <person name="Michel R."/>
            <person name="Corradi N."/>
            <person name="James T."/>
        </authorList>
    </citation>
    <scope>NUCLEOTIDE SEQUENCE [LARGE SCALE GENOMIC DNA]</scope>
    <source>
        <strain evidence="4 5">KSL3</strain>
    </source>
</reference>
<dbReference type="AlphaFoldDB" id="A0A2H9TNU9"/>
<dbReference type="Gene3D" id="3.40.50.300">
    <property type="entry name" value="P-loop containing nucleotide triphosphate hydrolases"/>
    <property type="match status" value="1"/>
</dbReference>
<comment type="caution">
    <text evidence="4">The sequence shown here is derived from an EMBL/GenBank/DDBJ whole genome shotgun (WGS) entry which is preliminary data.</text>
</comment>
<dbReference type="STRING" id="1246581.A0A2H9TNU9"/>
<dbReference type="SUPFAM" id="SSF52540">
    <property type="entry name" value="P-loop containing nucleoside triphosphate hydrolases"/>
    <property type="match status" value="1"/>
</dbReference>
<dbReference type="EMBL" id="MTSL01000065">
    <property type="protein sequence ID" value="PJF19350.1"/>
    <property type="molecule type" value="Genomic_DNA"/>
</dbReference>
<dbReference type="GO" id="GO:0032543">
    <property type="term" value="P:mitochondrial translation"/>
    <property type="evidence" value="ECO:0007669"/>
    <property type="project" value="TreeGrafter"/>
</dbReference>
<dbReference type="InterPro" id="IPR027417">
    <property type="entry name" value="P-loop_NTPase"/>
</dbReference>
<dbReference type="OrthoDB" id="269151at2759"/>
<dbReference type="Proteomes" id="UP000240830">
    <property type="component" value="Unassembled WGS sequence"/>
</dbReference>
<evidence type="ECO:0000259" key="3">
    <source>
        <dbReference type="Pfam" id="PF01926"/>
    </source>
</evidence>
<evidence type="ECO:0000313" key="4">
    <source>
        <dbReference type="EMBL" id="PJF19350.1"/>
    </source>
</evidence>
<dbReference type="GO" id="GO:0003924">
    <property type="term" value="F:GTPase activity"/>
    <property type="evidence" value="ECO:0007669"/>
    <property type="project" value="TreeGrafter"/>
</dbReference>
<organism evidence="4 5">
    <name type="scientific">Paramicrosporidium saccamoebae</name>
    <dbReference type="NCBI Taxonomy" id="1246581"/>
    <lineage>
        <taxon>Eukaryota</taxon>
        <taxon>Fungi</taxon>
        <taxon>Fungi incertae sedis</taxon>
        <taxon>Cryptomycota</taxon>
        <taxon>Cryptomycota incertae sedis</taxon>
        <taxon>Paramicrosporidium</taxon>
    </lineage>
</organism>
<name>A0A2H9TNU9_9FUNG</name>
<keyword evidence="1" id="KW-0547">Nucleotide-binding</keyword>
<evidence type="ECO:0000256" key="1">
    <source>
        <dbReference type="ARBA" id="ARBA00022741"/>
    </source>
</evidence>
<dbReference type="Pfam" id="PF01926">
    <property type="entry name" value="MMR_HSR1"/>
    <property type="match status" value="1"/>
</dbReference>
<protein>
    <submittedName>
        <fullName evidence="4">Mitochondrial GTPase 1</fullName>
    </submittedName>
</protein>
<dbReference type="PANTHER" id="PTHR45782:SF4">
    <property type="entry name" value="MITOCHONDRIAL RIBOSOME-ASSOCIATED GTPASE 1"/>
    <property type="match status" value="1"/>
</dbReference>